<dbReference type="EMBL" id="CP030926">
    <property type="protein sequence ID" value="AXN41487.1"/>
    <property type="molecule type" value="Genomic_DNA"/>
</dbReference>
<keyword evidence="4" id="KW-1185">Reference proteome</keyword>
<dbReference type="Gene3D" id="4.10.280.10">
    <property type="entry name" value="Helix-loop-helix DNA-binding domain"/>
    <property type="match status" value="1"/>
</dbReference>
<dbReference type="EMBL" id="NUEQ01000101">
    <property type="protein sequence ID" value="PEJ27307.1"/>
    <property type="molecule type" value="Genomic_DNA"/>
</dbReference>
<dbReference type="GO" id="GO:0043937">
    <property type="term" value="P:regulation of sporulation"/>
    <property type="evidence" value="ECO:0007669"/>
    <property type="project" value="InterPro"/>
</dbReference>
<gene>
    <name evidence="2" type="ORF">CN689_23645</name>
    <name evidence="1" type="ORF">DTO10_26050</name>
</gene>
<dbReference type="GO" id="GO:0046983">
    <property type="term" value="F:protein dimerization activity"/>
    <property type="evidence" value="ECO:0007669"/>
    <property type="project" value="InterPro"/>
</dbReference>
<evidence type="ECO:0000313" key="2">
    <source>
        <dbReference type="EMBL" id="PEJ27307.1"/>
    </source>
</evidence>
<evidence type="ECO:0000313" key="4">
    <source>
        <dbReference type="Proteomes" id="UP000260457"/>
    </source>
</evidence>
<dbReference type="InterPro" id="IPR036638">
    <property type="entry name" value="HLH_DNA-bd_sf"/>
</dbReference>
<dbReference type="InterPro" id="IPR037208">
    <property type="entry name" value="Spo0E-like_sf"/>
</dbReference>
<protein>
    <submittedName>
        <fullName evidence="1">Aspartyl-phosphate phosphatase Spo0E family protein</fullName>
    </submittedName>
</protein>
<dbReference type="AlphaFoldDB" id="A0AAX0RYS7"/>
<evidence type="ECO:0000313" key="1">
    <source>
        <dbReference type="EMBL" id="AXN41487.1"/>
    </source>
</evidence>
<dbReference type="InterPro" id="IPR018540">
    <property type="entry name" value="Spo0E-like"/>
</dbReference>
<dbReference type="KEGG" id="pbut:DTO10_26050"/>
<organism evidence="2 3">
    <name type="scientific">Peribacillus butanolivorans</name>
    <dbReference type="NCBI Taxonomy" id="421767"/>
    <lineage>
        <taxon>Bacteria</taxon>
        <taxon>Bacillati</taxon>
        <taxon>Bacillota</taxon>
        <taxon>Bacilli</taxon>
        <taxon>Bacillales</taxon>
        <taxon>Bacillaceae</taxon>
        <taxon>Peribacillus</taxon>
    </lineage>
</organism>
<proteinExistence type="predicted"/>
<name>A0AAX0RYS7_9BACI</name>
<dbReference type="RefSeq" id="WP_098177613.1">
    <property type="nucleotide sequence ID" value="NZ_CP030926.1"/>
</dbReference>
<sequence length="52" mass="6176">MILLFKNHTKTCCLQCRLLLEEIENIRELMTFFAIEKGFMDPQTIEISQNLD</sequence>
<evidence type="ECO:0000313" key="3">
    <source>
        <dbReference type="Proteomes" id="UP000220106"/>
    </source>
</evidence>
<reference evidence="1 4" key="2">
    <citation type="submission" date="2018-07" db="EMBL/GenBank/DDBJ databases">
        <title>The molecular basis for the intramolecular migration of carboxyl group in the catabolism of para-hydroxybenzoate via gentisate.</title>
        <authorList>
            <person name="Zhao H."/>
            <person name="Xu Y."/>
            <person name="Lin S."/>
            <person name="Spain J.C."/>
            <person name="Zhou N.-Y."/>
        </authorList>
    </citation>
    <scope>NUCLEOTIDE SEQUENCE [LARGE SCALE GENOMIC DNA]</scope>
    <source>
        <strain evidence="1 4">PHB-7a</strain>
    </source>
</reference>
<accession>A0AAX0RYS7</accession>
<dbReference type="Proteomes" id="UP000260457">
    <property type="component" value="Chromosome"/>
</dbReference>
<dbReference type="Pfam" id="PF09388">
    <property type="entry name" value="SpoOE-like"/>
    <property type="match status" value="1"/>
</dbReference>
<dbReference type="Proteomes" id="UP000220106">
    <property type="component" value="Unassembled WGS sequence"/>
</dbReference>
<dbReference type="SUPFAM" id="SSF140500">
    <property type="entry name" value="BAS1536-like"/>
    <property type="match status" value="1"/>
</dbReference>
<reference evidence="2 3" key="1">
    <citation type="submission" date="2017-09" db="EMBL/GenBank/DDBJ databases">
        <title>Large-scale bioinformatics analysis of Bacillus genomes uncovers conserved roles of natural products in bacterial physiology.</title>
        <authorList>
            <consortium name="Agbiome Team Llc"/>
            <person name="Bleich R.M."/>
            <person name="Kirk G.J."/>
            <person name="Santa Maria K.C."/>
            <person name="Allen S.E."/>
            <person name="Farag S."/>
            <person name="Shank E.A."/>
            <person name="Bowers A."/>
        </authorList>
    </citation>
    <scope>NUCLEOTIDE SEQUENCE [LARGE SCALE GENOMIC DNA]</scope>
    <source>
        <strain evidence="2 3">AFS003229</strain>
    </source>
</reference>